<keyword evidence="6" id="KW-0408">Iron</keyword>
<evidence type="ECO:0000256" key="5">
    <source>
        <dbReference type="ARBA" id="ARBA00023002"/>
    </source>
</evidence>
<feature type="domain" description="Fe2OG dioxygenase" evidence="7">
    <location>
        <begin position="204"/>
        <end position="329"/>
    </location>
</feature>
<comment type="cofactor">
    <cofactor evidence="1">
        <name>L-ascorbate</name>
        <dbReference type="ChEBI" id="CHEBI:38290"/>
    </cofactor>
</comment>
<gene>
    <name evidence="8" type="ORF">AK812_SmicGene33539</name>
</gene>
<evidence type="ECO:0000259" key="7">
    <source>
        <dbReference type="PROSITE" id="PS51471"/>
    </source>
</evidence>
<proteinExistence type="predicted"/>
<dbReference type="GO" id="GO:0008198">
    <property type="term" value="F:ferrous iron binding"/>
    <property type="evidence" value="ECO:0007669"/>
    <property type="project" value="TreeGrafter"/>
</dbReference>
<keyword evidence="5" id="KW-0560">Oxidoreductase</keyword>
<dbReference type="PANTHER" id="PTHR12907">
    <property type="entry name" value="EGL NINE HOMOLOG-RELATED"/>
    <property type="match status" value="1"/>
</dbReference>
<dbReference type="PANTHER" id="PTHR12907:SF26">
    <property type="entry name" value="HIF PROLYL HYDROXYLASE, ISOFORM C"/>
    <property type="match status" value="1"/>
</dbReference>
<dbReference type="PROSITE" id="PS51471">
    <property type="entry name" value="FE2OG_OXY"/>
    <property type="match status" value="1"/>
</dbReference>
<dbReference type="AlphaFoldDB" id="A0A1Q9CRB6"/>
<dbReference type="Gene3D" id="2.60.120.620">
    <property type="entry name" value="q2cbj1_9rhob like domain"/>
    <property type="match status" value="1"/>
</dbReference>
<dbReference type="InterPro" id="IPR044862">
    <property type="entry name" value="Pro_4_hyd_alph_FE2OG_OXY"/>
</dbReference>
<evidence type="ECO:0000256" key="1">
    <source>
        <dbReference type="ARBA" id="ARBA00001961"/>
    </source>
</evidence>
<sequence>MLALRPRCLRLANTHRLASGLAGLAQAKEEAAKAAEWPTALRAVLPFLGLVGAGTAAHAFYDGLWVPLLRDGQSAEKAAEETQPLLDTHVAAAALKHLEGGEVVVVDGVLSGSLLADLQRDLQSLASTPGGLLPNPKVQAGNSEVRTDRVCYLRDPQSFSPSDETGQVPLGGAVLQLCHRRLRATALALEAGSRDMSRKRTFVVPAWTQLAQYTDGSGFYKWHTDGLEQGSGFNPFGWYFWLQRGAVRRRSITAILYLNEEDWPSVAGGALRCRATVAALRGPQPPTANGVAEILPKGGRLVLFDSHKIEHEVVATRRDRWALTVWLHE</sequence>
<name>A0A1Q9CRB6_SYMMI</name>
<keyword evidence="4" id="KW-0223">Dioxygenase</keyword>
<comment type="caution">
    <text evidence="8">The sequence shown here is derived from an EMBL/GenBank/DDBJ whole genome shotgun (WGS) entry which is preliminary data.</text>
</comment>
<accession>A0A1Q9CRB6</accession>
<evidence type="ECO:0000256" key="4">
    <source>
        <dbReference type="ARBA" id="ARBA00022964"/>
    </source>
</evidence>
<organism evidence="8 9">
    <name type="scientific">Symbiodinium microadriaticum</name>
    <name type="common">Dinoflagellate</name>
    <name type="synonym">Zooxanthella microadriatica</name>
    <dbReference type="NCBI Taxonomy" id="2951"/>
    <lineage>
        <taxon>Eukaryota</taxon>
        <taxon>Sar</taxon>
        <taxon>Alveolata</taxon>
        <taxon>Dinophyceae</taxon>
        <taxon>Suessiales</taxon>
        <taxon>Symbiodiniaceae</taxon>
        <taxon>Symbiodinium</taxon>
    </lineage>
</organism>
<dbReference type="InterPro" id="IPR005123">
    <property type="entry name" value="Oxoglu/Fe-dep_dioxygenase_dom"/>
</dbReference>
<evidence type="ECO:0000256" key="2">
    <source>
        <dbReference type="ARBA" id="ARBA00022723"/>
    </source>
</evidence>
<keyword evidence="9" id="KW-1185">Reference proteome</keyword>
<dbReference type="OrthoDB" id="76265at2759"/>
<dbReference type="EMBL" id="LSRX01000975">
    <property type="protein sequence ID" value="OLP85466.1"/>
    <property type="molecule type" value="Genomic_DNA"/>
</dbReference>
<keyword evidence="2" id="KW-0479">Metal-binding</keyword>
<evidence type="ECO:0000313" key="8">
    <source>
        <dbReference type="EMBL" id="OLP85466.1"/>
    </source>
</evidence>
<evidence type="ECO:0000313" key="9">
    <source>
        <dbReference type="Proteomes" id="UP000186817"/>
    </source>
</evidence>
<reference evidence="8 9" key="1">
    <citation type="submission" date="2016-02" db="EMBL/GenBank/DDBJ databases">
        <title>Genome analysis of coral dinoflagellate symbionts highlights evolutionary adaptations to a symbiotic lifestyle.</title>
        <authorList>
            <person name="Aranda M."/>
            <person name="Li Y."/>
            <person name="Liew Y.J."/>
            <person name="Baumgarten S."/>
            <person name="Simakov O."/>
            <person name="Wilson M."/>
            <person name="Piel J."/>
            <person name="Ashoor H."/>
            <person name="Bougouffa S."/>
            <person name="Bajic V.B."/>
            <person name="Ryu T."/>
            <person name="Ravasi T."/>
            <person name="Bayer T."/>
            <person name="Micklem G."/>
            <person name="Kim H."/>
            <person name="Bhak J."/>
            <person name="Lajeunesse T.C."/>
            <person name="Voolstra C.R."/>
        </authorList>
    </citation>
    <scope>NUCLEOTIDE SEQUENCE [LARGE SCALE GENOMIC DNA]</scope>
    <source>
        <strain evidence="8 9">CCMP2467</strain>
    </source>
</reference>
<dbReference type="GO" id="GO:0031418">
    <property type="term" value="F:L-ascorbic acid binding"/>
    <property type="evidence" value="ECO:0007669"/>
    <property type="project" value="UniProtKB-KW"/>
</dbReference>
<dbReference type="GO" id="GO:0031543">
    <property type="term" value="F:peptidyl-proline dioxygenase activity"/>
    <property type="evidence" value="ECO:0007669"/>
    <property type="project" value="TreeGrafter"/>
</dbReference>
<dbReference type="InterPro" id="IPR051559">
    <property type="entry name" value="HIF_prolyl_hydroxylases"/>
</dbReference>
<dbReference type="Pfam" id="PF13640">
    <property type="entry name" value="2OG-FeII_Oxy_3"/>
    <property type="match status" value="1"/>
</dbReference>
<evidence type="ECO:0000256" key="6">
    <source>
        <dbReference type="ARBA" id="ARBA00023004"/>
    </source>
</evidence>
<dbReference type="GO" id="GO:0071456">
    <property type="term" value="P:cellular response to hypoxia"/>
    <property type="evidence" value="ECO:0007669"/>
    <property type="project" value="TreeGrafter"/>
</dbReference>
<dbReference type="Proteomes" id="UP000186817">
    <property type="component" value="Unassembled WGS sequence"/>
</dbReference>
<dbReference type="SMART" id="SM00702">
    <property type="entry name" value="P4Hc"/>
    <property type="match status" value="1"/>
</dbReference>
<protein>
    <recommendedName>
        <fullName evidence="7">Fe2OG dioxygenase domain-containing protein</fullName>
    </recommendedName>
</protein>
<dbReference type="InterPro" id="IPR006620">
    <property type="entry name" value="Pro_4_hyd_alph"/>
</dbReference>
<keyword evidence="3" id="KW-0847">Vitamin C</keyword>
<dbReference type="OMA" id="RVCYLRD"/>
<evidence type="ECO:0000256" key="3">
    <source>
        <dbReference type="ARBA" id="ARBA00022896"/>
    </source>
</evidence>